<dbReference type="Pfam" id="PF00702">
    <property type="entry name" value="Hydrolase"/>
    <property type="match status" value="1"/>
</dbReference>
<keyword evidence="3" id="KW-1185">Reference proteome</keyword>
<dbReference type="SFLD" id="SFLDG01129">
    <property type="entry name" value="C1.5:_HAD__Beta-PGM__Phosphata"/>
    <property type="match status" value="1"/>
</dbReference>
<keyword evidence="2" id="KW-0378">Hydrolase</keyword>
<reference evidence="1" key="2">
    <citation type="submission" date="2019-10" db="EMBL/GenBank/DDBJ databases">
        <title>Draft genome sequence of Rhodococcus aetherivorans JCM 14343.</title>
        <authorList>
            <person name="Inoue D."/>
            <person name="Nakazawa M."/>
            <person name="Yamamoto N."/>
            <person name="Sei K."/>
            <person name="Ike M."/>
        </authorList>
    </citation>
    <scope>NUCLEOTIDE SEQUENCE</scope>
    <source>
        <strain evidence="1">JCM 14343</strain>
    </source>
</reference>
<dbReference type="NCBIfam" id="TIGR01509">
    <property type="entry name" value="HAD-SF-IA-v3"/>
    <property type="match status" value="1"/>
</dbReference>
<dbReference type="RefSeq" id="WP_006938076.1">
    <property type="nucleotide sequence ID" value="NZ_BAAAYP010000012.1"/>
</dbReference>
<dbReference type="InterPro" id="IPR006439">
    <property type="entry name" value="HAD-SF_hydro_IA"/>
</dbReference>
<dbReference type="EC" id="3.5.1.68" evidence="1"/>
<dbReference type="SFLD" id="SFLDS00003">
    <property type="entry name" value="Haloacid_Dehalogenase"/>
    <property type="match status" value="1"/>
</dbReference>
<dbReference type="GO" id="GO:0050129">
    <property type="term" value="F:N-formylglutamate deformylase activity"/>
    <property type="evidence" value="ECO:0007669"/>
    <property type="project" value="UniProtKB-EC"/>
</dbReference>
<evidence type="ECO:0000313" key="2">
    <source>
        <dbReference type="EMBL" id="UYF92118.1"/>
    </source>
</evidence>
<name>A0A059MR41_9NOCA</name>
<protein>
    <submittedName>
        <fullName evidence="2">HAD family hydrolase</fullName>
    </submittedName>
    <submittedName>
        <fullName evidence="1">N-formylglutamate deformylase</fullName>
        <ecNumber evidence="1">3.5.1.68</ecNumber>
    </submittedName>
</protein>
<proteinExistence type="predicted"/>
<dbReference type="AlphaFoldDB" id="A0A059MR41"/>
<dbReference type="Proteomes" id="UP001163947">
    <property type="component" value="Chromosome"/>
</dbReference>
<dbReference type="InterPro" id="IPR023214">
    <property type="entry name" value="HAD_sf"/>
</dbReference>
<sequence length="241" mass="26530">MSVPPFDAVLFDFSGTLFRLEEDESWLADVTDDRGRPFDVHRQAELMRRMTAPTGQPVEMDAAEHHAWINRDRDPRWHRDAYLTVLRRSGVADEEQALGLYAKLTDPRCWTVYPDTVPVIEALAGEGLAVAVLSNIAFDIRPAFAALGIDDLVSEFVLSFEVGAVKPEPEIFRHAVDALGVSPERTLMVGDSEEADGAARRIGCSFALVEPLPTAERRRGLWRALFAAGLSPSEPGAGRSS</sequence>
<dbReference type="InterPro" id="IPR036412">
    <property type="entry name" value="HAD-like_sf"/>
</dbReference>
<accession>A0A0F6S9T2</accession>
<dbReference type="Gene3D" id="3.40.50.1000">
    <property type="entry name" value="HAD superfamily/HAD-like"/>
    <property type="match status" value="1"/>
</dbReference>
<dbReference type="SUPFAM" id="SSF56784">
    <property type="entry name" value="HAD-like"/>
    <property type="match status" value="1"/>
</dbReference>
<dbReference type="KEGG" id="rav:AAT18_12360"/>
<dbReference type="PRINTS" id="PR00413">
    <property type="entry name" value="HADHALOGNASE"/>
</dbReference>
<reference evidence="2" key="3">
    <citation type="submission" date="2022-09" db="EMBL/GenBank/DDBJ databases">
        <title>The genome sequence of Rhodococcus aetherivorans N1.</title>
        <authorList>
            <person name="Jiang W."/>
        </authorList>
    </citation>
    <scope>NUCLEOTIDE SEQUENCE</scope>
    <source>
        <strain evidence="2">N1</strain>
    </source>
</reference>
<organism evidence="2 4">
    <name type="scientific">Rhodococcus aetherivorans</name>
    <dbReference type="NCBI Taxonomy" id="191292"/>
    <lineage>
        <taxon>Bacteria</taxon>
        <taxon>Bacillati</taxon>
        <taxon>Actinomycetota</taxon>
        <taxon>Actinomycetes</taxon>
        <taxon>Mycobacteriales</taxon>
        <taxon>Nocardiaceae</taxon>
        <taxon>Rhodococcus</taxon>
    </lineage>
</organism>
<gene>
    <name evidence="2" type="ORF">OCS65_16585</name>
    <name evidence="1" type="ORF">RAJCM14343_2403</name>
</gene>
<evidence type="ECO:0000313" key="3">
    <source>
        <dbReference type="Proteomes" id="UP000325466"/>
    </source>
</evidence>
<dbReference type="Proteomes" id="UP000325466">
    <property type="component" value="Unassembled WGS sequence"/>
</dbReference>
<dbReference type="PANTHER" id="PTHR46649">
    <property type="match status" value="1"/>
</dbReference>
<dbReference type="EMBL" id="BLAH01000083">
    <property type="protein sequence ID" value="GES37149.1"/>
    <property type="molecule type" value="Genomic_DNA"/>
</dbReference>
<dbReference type="GeneID" id="83622068"/>
<accession>A0A059MR41</accession>
<evidence type="ECO:0000313" key="4">
    <source>
        <dbReference type="Proteomes" id="UP001163947"/>
    </source>
</evidence>
<evidence type="ECO:0000313" key="1">
    <source>
        <dbReference type="EMBL" id="GES37149.1"/>
    </source>
</evidence>
<reference evidence="1 3" key="1">
    <citation type="journal article" date="2018" name="Biodegradation">
        <title>1,4-Dioxane degradation characteristics of Rhodococcus aetherivorans JCM 14343.</title>
        <authorList>
            <person name="Inoue D."/>
            <person name="Tsunoda T."/>
            <person name="Yamamoto N."/>
            <person name="Ike M."/>
            <person name="Sei K."/>
        </authorList>
    </citation>
    <scope>NUCLEOTIDE SEQUENCE [LARGE SCALE GENOMIC DNA]</scope>
    <source>
        <strain evidence="1 3">JCM 14343</strain>
    </source>
</reference>
<dbReference type="NCBIfam" id="TIGR01549">
    <property type="entry name" value="HAD-SF-IA-v1"/>
    <property type="match status" value="1"/>
</dbReference>
<dbReference type="PANTHER" id="PTHR46649:SF4">
    <property type="entry name" value="HALOACID DEHALOGENASE-LIKE HYDROLASE (HAD) SUPERFAMILY PROTEIN"/>
    <property type="match status" value="1"/>
</dbReference>
<dbReference type="EMBL" id="CP106982">
    <property type="protein sequence ID" value="UYF92118.1"/>
    <property type="molecule type" value="Genomic_DNA"/>
</dbReference>
<accession>N1MAE9</accession>